<proteinExistence type="predicted"/>
<dbReference type="EMBL" id="SPLM01000041">
    <property type="protein sequence ID" value="TMW64041.1"/>
    <property type="molecule type" value="Genomic_DNA"/>
</dbReference>
<keyword evidence="1" id="KW-0732">Signal</keyword>
<evidence type="ECO:0000256" key="1">
    <source>
        <dbReference type="SAM" id="SignalP"/>
    </source>
</evidence>
<feature type="chain" id="PRO_5035442007" evidence="1">
    <location>
        <begin position="20"/>
        <end position="304"/>
    </location>
</feature>
<reference evidence="2" key="1">
    <citation type="submission" date="2019-03" db="EMBL/GenBank/DDBJ databases">
        <title>Long read genome sequence of the mycoparasitic Pythium oligandrum ATCC 38472 isolated from sugarbeet rhizosphere.</title>
        <authorList>
            <person name="Gaulin E."/>
        </authorList>
    </citation>
    <scope>NUCLEOTIDE SEQUENCE</scope>
    <source>
        <strain evidence="2">ATCC 38472_TT</strain>
    </source>
</reference>
<protein>
    <submittedName>
        <fullName evidence="2">Uncharacterized protein</fullName>
    </submittedName>
</protein>
<accession>A0A8K1CI71</accession>
<evidence type="ECO:0000313" key="2">
    <source>
        <dbReference type="EMBL" id="TMW64041.1"/>
    </source>
</evidence>
<evidence type="ECO:0000313" key="3">
    <source>
        <dbReference type="Proteomes" id="UP000794436"/>
    </source>
</evidence>
<dbReference type="OrthoDB" id="150283at2759"/>
<name>A0A8K1CI71_PYTOL</name>
<comment type="caution">
    <text evidence="2">The sequence shown here is derived from an EMBL/GenBank/DDBJ whole genome shotgun (WGS) entry which is preliminary data.</text>
</comment>
<gene>
    <name evidence="2" type="ORF">Poli38472_014158</name>
</gene>
<organism evidence="2 3">
    <name type="scientific">Pythium oligandrum</name>
    <name type="common">Mycoparasitic fungus</name>
    <dbReference type="NCBI Taxonomy" id="41045"/>
    <lineage>
        <taxon>Eukaryota</taxon>
        <taxon>Sar</taxon>
        <taxon>Stramenopiles</taxon>
        <taxon>Oomycota</taxon>
        <taxon>Peronosporomycetes</taxon>
        <taxon>Pythiales</taxon>
        <taxon>Pythiaceae</taxon>
        <taxon>Pythium</taxon>
    </lineage>
</organism>
<feature type="signal peptide" evidence="1">
    <location>
        <begin position="1"/>
        <end position="19"/>
    </location>
</feature>
<dbReference type="AlphaFoldDB" id="A0A8K1CI71"/>
<keyword evidence="3" id="KW-1185">Reference proteome</keyword>
<sequence length="304" mass="32727">MKFSAVFATVLATLAGVQAQDRPACVPINYTEKTTDFKTLNGVVDLAVNTGLLKTFIKPYDPLVLTNQRLDVVPFSVLGHDFELTPIIKTLNATGITTIVPRHFDVTGPSGLGFGVDFNGTIAADATLTFEIAQVNKQWWQLCYTDLLHPAECKPSLVDVDVGLGVDHLAAGLNFTLALNQCPPTAPAGTCKNLLVGDLLTAALTQKFDALLKRILLRIQALTVDAIDLKFNQLTKLNFHFHSSGPLITEIGKKLLGFSADELNKKGDVYNIAIKLIASLGKSLANNLVQSELASQFGNGCYDA</sequence>
<dbReference type="Proteomes" id="UP000794436">
    <property type="component" value="Unassembled WGS sequence"/>
</dbReference>